<proteinExistence type="predicted"/>
<reference evidence="2 3" key="1">
    <citation type="submission" date="2023-11" db="EMBL/GenBank/DDBJ databases">
        <authorList>
            <person name="Bao R."/>
        </authorList>
    </citation>
    <scope>NUCLEOTIDE SEQUENCE [LARGE SCALE GENOMIC DNA]</scope>
    <source>
        <strain evidence="2 3">PJ23</strain>
    </source>
</reference>
<feature type="region of interest" description="Disordered" evidence="1">
    <location>
        <begin position="1"/>
        <end position="34"/>
    </location>
</feature>
<accession>A0ABU4RSN5</accession>
<keyword evidence="3" id="KW-1185">Reference proteome</keyword>
<gene>
    <name evidence="2" type="ORF">SCD90_13940</name>
</gene>
<name>A0ABU4RSN5_9HYPH</name>
<evidence type="ECO:0000313" key="3">
    <source>
        <dbReference type="Proteomes" id="UP001274321"/>
    </source>
</evidence>
<dbReference type="EMBL" id="JAXAFJ010000009">
    <property type="protein sequence ID" value="MDX6807168.1"/>
    <property type="molecule type" value="Genomic_DNA"/>
</dbReference>
<evidence type="ECO:0000313" key="2">
    <source>
        <dbReference type="EMBL" id="MDX6807168.1"/>
    </source>
</evidence>
<feature type="compositionally biased region" description="Polar residues" evidence="1">
    <location>
        <begin position="1"/>
        <end position="17"/>
    </location>
</feature>
<dbReference type="NCBIfam" id="NF041373">
    <property type="entry name" value="HGG_STG"/>
    <property type="match status" value="1"/>
</dbReference>
<sequence length="114" mass="12136">MSTSTMAVRPSSATSSTGEGGKQEATANPTDLSSRRLWHMRQACRCGAKTRAGTPCQSPAVRGKIRCRMHGGAKGSGAPRGERNGAYRHGFHTAEAKHVRTLAADLLRACREVT</sequence>
<protein>
    <submittedName>
        <fullName evidence="2">HGGxSTG domain-containing protein</fullName>
    </submittedName>
</protein>
<dbReference type="InterPro" id="IPR047675">
    <property type="entry name" value="Putative_zinc-bd"/>
</dbReference>
<evidence type="ECO:0000256" key="1">
    <source>
        <dbReference type="SAM" id="MobiDB-lite"/>
    </source>
</evidence>
<dbReference type="Proteomes" id="UP001274321">
    <property type="component" value="Unassembled WGS sequence"/>
</dbReference>
<comment type="caution">
    <text evidence="2">The sequence shown here is derived from an EMBL/GenBank/DDBJ whole genome shotgun (WGS) entry which is preliminary data.</text>
</comment>
<organism evidence="2 3">
    <name type="scientific">Terrihabitans rhizophilus</name>
    <dbReference type="NCBI Taxonomy" id="3092662"/>
    <lineage>
        <taxon>Bacteria</taxon>
        <taxon>Pseudomonadati</taxon>
        <taxon>Pseudomonadota</taxon>
        <taxon>Alphaproteobacteria</taxon>
        <taxon>Hyphomicrobiales</taxon>
        <taxon>Terrihabitans</taxon>
    </lineage>
</organism>
<dbReference type="RefSeq" id="WP_319845290.1">
    <property type="nucleotide sequence ID" value="NZ_JAXAFJ010000009.1"/>
</dbReference>